<dbReference type="AlphaFoldDB" id="A0A1A6C6B7"/>
<evidence type="ECO:0000313" key="2">
    <source>
        <dbReference type="EMBL" id="OBS10106.1"/>
    </source>
</evidence>
<reference evidence="2 3" key="1">
    <citation type="journal article" date="2014" name="Genome Announc.">
        <title>Draft Genome Sequence of the Iron-Oxidizing, Acidophilic, and Halotolerant 'Thiobacillus prosperus' Type Strain DSM 5130.</title>
        <authorList>
            <person name="Ossandon F.J."/>
            <person name="Cardenas J.P."/>
            <person name="Corbett M."/>
            <person name="Quatrini R."/>
            <person name="Holmes D.S."/>
            <person name="Watkin E."/>
        </authorList>
    </citation>
    <scope>NUCLEOTIDE SEQUENCE [LARGE SCALE GENOMIC DNA]</scope>
    <source>
        <strain evidence="2 3">DSM 5130</strain>
    </source>
</reference>
<proteinExistence type="predicted"/>
<organism evidence="2 3">
    <name type="scientific">Acidihalobacter prosperus</name>
    <dbReference type="NCBI Taxonomy" id="160660"/>
    <lineage>
        <taxon>Bacteria</taxon>
        <taxon>Pseudomonadati</taxon>
        <taxon>Pseudomonadota</taxon>
        <taxon>Gammaproteobacteria</taxon>
        <taxon>Chromatiales</taxon>
        <taxon>Ectothiorhodospiraceae</taxon>
        <taxon>Acidihalobacter</taxon>
    </lineage>
</organism>
<accession>A0A1A6C6B7</accession>
<keyword evidence="1" id="KW-0732">Signal</keyword>
<evidence type="ECO:0008006" key="4">
    <source>
        <dbReference type="Google" id="ProtNLM"/>
    </source>
</evidence>
<dbReference type="PROSITE" id="PS51257">
    <property type="entry name" value="PROKAR_LIPOPROTEIN"/>
    <property type="match status" value="1"/>
</dbReference>
<feature type="chain" id="PRO_5008343281" description="Lipoprotein" evidence="1">
    <location>
        <begin position="25"/>
        <end position="57"/>
    </location>
</feature>
<keyword evidence="3" id="KW-1185">Reference proteome</keyword>
<protein>
    <recommendedName>
        <fullName evidence="4">Lipoprotein</fullName>
    </recommendedName>
</protein>
<sequence length="57" mass="6036">MTQRAFAILFASALLLLLQGCSQLPPLHYGAEAGDGAKPICIEHMRGACPLDSRPAN</sequence>
<feature type="signal peptide" evidence="1">
    <location>
        <begin position="1"/>
        <end position="24"/>
    </location>
</feature>
<evidence type="ECO:0000256" key="1">
    <source>
        <dbReference type="SAM" id="SignalP"/>
    </source>
</evidence>
<comment type="caution">
    <text evidence="2">The sequence shown here is derived from an EMBL/GenBank/DDBJ whole genome shotgun (WGS) entry which is preliminary data.</text>
</comment>
<gene>
    <name evidence="2" type="ORF">Thpro_021156</name>
</gene>
<evidence type="ECO:0000313" key="3">
    <source>
        <dbReference type="Proteomes" id="UP000029273"/>
    </source>
</evidence>
<dbReference type="EMBL" id="JQSG02000002">
    <property type="protein sequence ID" value="OBS10106.1"/>
    <property type="molecule type" value="Genomic_DNA"/>
</dbReference>
<dbReference type="RefSeq" id="WP_161489935.1">
    <property type="nucleotide sequence ID" value="NZ_JQSG02000002.1"/>
</dbReference>
<dbReference type="Proteomes" id="UP000029273">
    <property type="component" value="Unassembled WGS sequence"/>
</dbReference>
<name>A0A1A6C6B7_9GAMM</name>